<protein>
    <submittedName>
        <fullName evidence="2">Uncharacterized protein</fullName>
    </submittedName>
</protein>
<dbReference type="AlphaFoldDB" id="A0AA43S669"/>
<reference evidence="2" key="1">
    <citation type="submission" date="2023-04" db="EMBL/GenBank/DDBJ databases">
        <title>Genome Encyclopedia of Bacteria and Archaea VI: Functional Genomics of Type Strains.</title>
        <authorList>
            <person name="Whitman W."/>
        </authorList>
    </citation>
    <scope>NUCLEOTIDE SEQUENCE</scope>
    <source>
        <strain evidence="2">Enz.4-51</strain>
    </source>
</reference>
<proteinExistence type="predicted"/>
<gene>
    <name evidence="2" type="ORF">M2127_000821</name>
</gene>
<accession>A0AA43S669</accession>
<organism evidence="2 3">
    <name type="scientific">Polynucleobacter sphagniphilus</name>
    <dbReference type="NCBI Taxonomy" id="1743169"/>
    <lineage>
        <taxon>Bacteria</taxon>
        <taxon>Pseudomonadati</taxon>
        <taxon>Pseudomonadota</taxon>
        <taxon>Betaproteobacteria</taxon>
        <taxon>Burkholderiales</taxon>
        <taxon>Burkholderiaceae</taxon>
        <taxon>Polynucleobacter</taxon>
    </lineage>
</organism>
<dbReference type="Proteomes" id="UP001161160">
    <property type="component" value="Unassembled WGS sequence"/>
</dbReference>
<name>A0AA43S669_9BURK</name>
<evidence type="ECO:0000256" key="1">
    <source>
        <dbReference type="SAM" id="MobiDB-lite"/>
    </source>
</evidence>
<dbReference type="EMBL" id="JARXYA010000003">
    <property type="protein sequence ID" value="MDH6503531.1"/>
    <property type="molecule type" value="Genomic_DNA"/>
</dbReference>
<evidence type="ECO:0000313" key="2">
    <source>
        <dbReference type="EMBL" id="MDH6503531.1"/>
    </source>
</evidence>
<keyword evidence="3" id="KW-1185">Reference proteome</keyword>
<sequence>MNQSEMSALSIKERADYLRERGKASPALRIAKTAFDHASKVRLKNTPKHQILEWIGNNVLKIDECEDTEENKEEARLFCFTAYESVQKRILSSKDEAGGNAAGNAKQSKDGYKRKLPVHVLGNENRLYSGSDDDLDYD</sequence>
<comment type="caution">
    <text evidence="2">The sequence shown here is derived from an EMBL/GenBank/DDBJ whole genome shotgun (WGS) entry which is preliminary data.</text>
</comment>
<evidence type="ECO:0000313" key="3">
    <source>
        <dbReference type="Proteomes" id="UP001161160"/>
    </source>
</evidence>
<feature type="region of interest" description="Disordered" evidence="1">
    <location>
        <begin position="93"/>
        <end position="115"/>
    </location>
</feature>